<dbReference type="SUPFAM" id="SSF48403">
    <property type="entry name" value="Ankyrin repeat"/>
    <property type="match status" value="1"/>
</dbReference>
<feature type="non-terminal residue" evidence="8">
    <location>
        <position position="490"/>
    </location>
</feature>
<feature type="region of interest" description="Disordered" evidence="7">
    <location>
        <begin position="438"/>
        <end position="490"/>
    </location>
</feature>
<dbReference type="GO" id="GO:0044231">
    <property type="term" value="C:host cell presynaptic membrane"/>
    <property type="evidence" value="ECO:0007669"/>
    <property type="project" value="UniProtKB-KW"/>
</dbReference>
<comment type="caution">
    <text evidence="8">The sequence shown here is derived from an EMBL/GenBank/DDBJ whole genome shotgun (WGS) entry which is preliminary data.</text>
</comment>
<reference evidence="8 9" key="1">
    <citation type="journal article" date="2017" name="Gigascience">
        <title>Draft genome of the honey bee ectoparasitic mite, Tropilaelaps mercedesae, is shaped by the parasitic life history.</title>
        <authorList>
            <person name="Dong X."/>
            <person name="Armstrong S.D."/>
            <person name="Xia D."/>
            <person name="Makepeace B.L."/>
            <person name="Darby A.C."/>
            <person name="Kadowaki T."/>
        </authorList>
    </citation>
    <scope>NUCLEOTIDE SEQUENCE [LARGE SCALE GENOMIC DNA]</scope>
    <source>
        <strain evidence="8">Wuxi-XJTLU</strain>
    </source>
</reference>
<dbReference type="Proteomes" id="UP000192247">
    <property type="component" value="Unassembled WGS sequence"/>
</dbReference>
<keyword evidence="3" id="KW-1052">Target cell membrane</keyword>
<feature type="repeat" description="ANK" evidence="6">
    <location>
        <begin position="297"/>
        <end position="329"/>
    </location>
</feature>
<dbReference type="GO" id="GO:0043197">
    <property type="term" value="C:dendritic spine"/>
    <property type="evidence" value="ECO:0007669"/>
    <property type="project" value="TreeGrafter"/>
</dbReference>
<feature type="repeat" description="ANK" evidence="6">
    <location>
        <begin position="330"/>
        <end position="362"/>
    </location>
</feature>
<organism evidence="8 9">
    <name type="scientific">Tropilaelaps mercedesae</name>
    <dbReference type="NCBI Taxonomy" id="418985"/>
    <lineage>
        <taxon>Eukaryota</taxon>
        <taxon>Metazoa</taxon>
        <taxon>Ecdysozoa</taxon>
        <taxon>Arthropoda</taxon>
        <taxon>Chelicerata</taxon>
        <taxon>Arachnida</taxon>
        <taxon>Acari</taxon>
        <taxon>Parasitiformes</taxon>
        <taxon>Mesostigmata</taxon>
        <taxon>Gamasina</taxon>
        <taxon>Dermanyssoidea</taxon>
        <taxon>Laelapidae</taxon>
        <taxon>Tropilaelaps</taxon>
    </lineage>
</organism>
<feature type="repeat" description="ANK" evidence="6">
    <location>
        <begin position="230"/>
        <end position="262"/>
    </location>
</feature>
<keyword evidence="9" id="KW-1185">Reference proteome</keyword>
<feature type="compositionally biased region" description="Polar residues" evidence="7">
    <location>
        <begin position="474"/>
        <end position="490"/>
    </location>
</feature>
<keyword evidence="6" id="KW-0040">ANK repeat</keyword>
<sequence>MSGEGGETGEGGIGTGGGGGRSVVAGSGGGLPANLLPPPPPPADASADGCQPADDEDIIPLQIFVPELVVQKCFNVGRDELIWDIKQTILSSLPKELKESFNYGLYCPPVNGKSGKFLDEERPVSDYPLMDPVAYLELRYKRRVYRMVNVDEKQIKQLHTRANLRRLLDSVSSGNVEKVNKLCTRGLDPNFHDPDSGETPLTLAATLKSPGKLVIALINGGALVDYRTKDGRTALHRAVEKNNLEALKTMLDLGASPNYRDSKGLTPLYYTITHGADVQLAEMLLHDHGAIGATDPQGWQEVHQACKHGLVKHLDQLLYYGADINARNASGNTPLHVCAVNDQEDCLKCLLKRGADTQALNYANQTPYQVAVIAGNHKLADMINNHKSEHVGEFISSKGRVAFEEAPSYNPRRRVSAVGAVLSSTVSDSRLCTSRTASAALGSASREPSAAPSSSGRPPSRSPSNRSLPALSSDTLSTHSGSTFQDELAL</sequence>
<evidence type="ECO:0000313" key="8">
    <source>
        <dbReference type="EMBL" id="OQR73159.1"/>
    </source>
</evidence>
<feature type="compositionally biased region" description="Gly residues" evidence="7">
    <location>
        <begin position="1"/>
        <end position="31"/>
    </location>
</feature>
<dbReference type="PROSITE" id="PS50297">
    <property type="entry name" value="ANK_REP_REGION"/>
    <property type="match status" value="3"/>
</dbReference>
<evidence type="ECO:0000256" key="5">
    <source>
        <dbReference type="ARBA" id="ARBA00023298"/>
    </source>
</evidence>
<dbReference type="SMART" id="SM00248">
    <property type="entry name" value="ANK"/>
    <property type="match status" value="7"/>
</dbReference>
<comment type="subcellular location">
    <subcellularLocation>
        <location evidence="1">Target cell membrane</location>
    </subcellularLocation>
</comment>
<dbReference type="GO" id="GO:0030160">
    <property type="term" value="F:synaptic receptor adaptor activity"/>
    <property type="evidence" value="ECO:0007669"/>
    <property type="project" value="TreeGrafter"/>
</dbReference>
<evidence type="ECO:0000256" key="4">
    <source>
        <dbReference type="ARBA" id="ARBA00023028"/>
    </source>
</evidence>
<dbReference type="GO" id="GO:0044218">
    <property type="term" value="C:other organism cell membrane"/>
    <property type="evidence" value="ECO:0007669"/>
    <property type="project" value="UniProtKB-KW"/>
</dbReference>
<evidence type="ECO:0000256" key="6">
    <source>
        <dbReference type="PROSITE-ProRule" id="PRU00023"/>
    </source>
</evidence>
<dbReference type="InterPro" id="IPR002110">
    <property type="entry name" value="Ankyrin_rpt"/>
</dbReference>
<dbReference type="GO" id="GO:0006887">
    <property type="term" value="P:exocytosis"/>
    <property type="evidence" value="ECO:0007669"/>
    <property type="project" value="UniProtKB-KW"/>
</dbReference>
<name>A0A1V9XI31_9ACAR</name>
<dbReference type="PANTHER" id="PTHR24135:SF28">
    <property type="entry name" value="LD13733P"/>
    <property type="match status" value="1"/>
</dbReference>
<feature type="region of interest" description="Disordered" evidence="7">
    <location>
        <begin position="1"/>
        <end position="52"/>
    </location>
</feature>
<keyword evidence="5" id="KW-0472">Membrane</keyword>
<evidence type="ECO:0000256" key="7">
    <source>
        <dbReference type="SAM" id="MobiDB-lite"/>
    </source>
</evidence>
<dbReference type="GO" id="GO:0014069">
    <property type="term" value="C:postsynaptic density"/>
    <property type="evidence" value="ECO:0007669"/>
    <property type="project" value="TreeGrafter"/>
</dbReference>
<keyword evidence="4" id="KW-0638">Presynaptic neurotoxin</keyword>
<keyword evidence="2" id="KW-0268">Exocytosis</keyword>
<gene>
    <name evidence="8" type="ORF">BIW11_09915</name>
</gene>
<evidence type="ECO:0000313" key="9">
    <source>
        <dbReference type="Proteomes" id="UP000192247"/>
    </source>
</evidence>
<dbReference type="PROSITE" id="PS50088">
    <property type="entry name" value="ANK_REPEAT"/>
    <property type="match status" value="4"/>
</dbReference>
<keyword evidence="4" id="KW-0528">Neurotoxin</keyword>
<feature type="compositionally biased region" description="Low complexity" evidence="7">
    <location>
        <begin position="443"/>
        <end position="473"/>
    </location>
</feature>
<dbReference type="InterPro" id="IPR036770">
    <property type="entry name" value="Ankyrin_rpt-contain_sf"/>
</dbReference>
<dbReference type="STRING" id="418985.A0A1V9XI31"/>
<dbReference type="GO" id="GO:0035255">
    <property type="term" value="F:ionotropic glutamate receptor binding"/>
    <property type="evidence" value="ECO:0007669"/>
    <property type="project" value="TreeGrafter"/>
</dbReference>
<dbReference type="Gene3D" id="3.10.20.90">
    <property type="entry name" value="Phosphatidylinositol 3-kinase Catalytic Subunit, Chain A, domain 1"/>
    <property type="match status" value="1"/>
</dbReference>
<dbReference type="PANTHER" id="PTHR24135">
    <property type="entry name" value="SH3 AND MULTIPLE ANKYRIN REPEAT DOMAINS PROTEIN"/>
    <property type="match status" value="1"/>
</dbReference>
<protein>
    <submittedName>
        <fullName evidence="8">Uncharacterized protein</fullName>
    </submittedName>
</protein>
<evidence type="ECO:0000256" key="3">
    <source>
        <dbReference type="ARBA" id="ARBA00022537"/>
    </source>
</evidence>
<dbReference type="EMBL" id="MNPL01010366">
    <property type="protein sequence ID" value="OQR73159.1"/>
    <property type="molecule type" value="Genomic_DNA"/>
</dbReference>
<dbReference type="InterPro" id="IPR051569">
    <property type="entry name" value="SHANK"/>
</dbReference>
<dbReference type="CDD" id="cd17091">
    <property type="entry name" value="FERM_F0_SHANK"/>
    <property type="match status" value="1"/>
</dbReference>
<dbReference type="Gene3D" id="1.25.40.20">
    <property type="entry name" value="Ankyrin repeat-containing domain"/>
    <property type="match status" value="2"/>
</dbReference>
<feature type="repeat" description="ANK" evidence="6">
    <location>
        <begin position="196"/>
        <end position="229"/>
    </location>
</feature>
<keyword evidence="5" id="KW-1053">Target membrane</keyword>
<proteinExistence type="predicted"/>
<dbReference type="GO" id="GO:0045211">
    <property type="term" value="C:postsynaptic membrane"/>
    <property type="evidence" value="ECO:0007669"/>
    <property type="project" value="TreeGrafter"/>
</dbReference>
<keyword evidence="4" id="KW-0800">Toxin</keyword>
<evidence type="ECO:0000256" key="1">
    <source>
        <dbReference type="ARBA" id="ARBA00004175"/>
    </source>
</evidence>
<dbReference type="OrthoDB" id="445896at2759"/>
<dbReference type="AlphaFoldDB" id="A0A1V9XI31"/>
<accession>A0A1V9XI31</accession>
<evidence type="ECO:0000256" key="2">
    <source>
        <dbReference type="ARBA" id="ARBA00022483"/>
    </source>
</evidence>
<dbReference type="Pfam" id="PF12796">
    <property type="entry name" value="Ank_2"/>
    <property type="match status" value="2"/>
</dbReference>
<dbReference type="InParanoid" id="A0A1V9XI31"/>